<dbReference type="Proteomes" id="UP000790580">
    <property type="component" value="Unassembled WGS sequence"/>
</dbReference>
<dbReference type="Pfam" id="PF07901">
    <property type="entry name" value="DUF1672"/>
    <property type="match status" value="1"/>
</dbReference>
<feature type="signal peptide" evidence="1">
    <location>
        <begin position="1"/>
        <end position="23"/>
    </location>
</feature>
<evidence type="ECO:0000313" key="3">
    <source>
        <dbReference type="Proteomes" id="UP000790580"/>
    </source>
</evidence>
<dbReference type="RefSeq" id="WP_088076571.1">
    <property type="nucleotide sequence ID" value="NZ_JAHQCR010000018.1"/>
</dbReference>
<dbReference type="InterPro" id="IPR012873">
    <property type="entry name" value="DUF1672"/>
</dbReference>
<comment type="caution">
    <text evidence="2">The sequence shown here is derived from an EMBL/GenBank/DDBJ whole genome shotgun (WGS) entry which is preliminary data.</text>
</comment>
<sequence length="306" mass="35609">MKMKSIILAISLLVSLMIGGCEVMDEITETPEEKHFREAYVSVNEYTGEEKDLPDGQRNDPIAKEKFDEIAEATHKFFLEKYKTEVIVHNAVGAKHGIMVFVESPNEPKFHTFAMMPVDAKEEKIFPDNIWTVENTVERDIFTGILAMIMEDEIMSLDKFFIEIKEKYPVVGFRQEAINNATYNGYTTPYYFISHLFIKEEYQPINQLYFSNPEISKEELKKQFDKLDHDAENLSFVINLFMNEPDMQPNDAIFQQIISDIEKREGLPKGRYSLFLHDNNINKYSGMGDKDNSLQLHGPNRIVRRH</sequence>
<accession>A0ABS6JQ52</accession>
<feature type="chain" id="PRO_5046032615" evidence="1">
    <location>
        <begin position="24"/>
        <end position="306"/>
    </location>
</feature>
<evidence type="ECO:0000256" key="1">
    <source>
        <dbReference type="SAM" id="SignalP"/>
    </source>
</evidence>
<name>A0ABS6JQ52_9BACI</name>
<dbReference type="PROSITE" id="PS51257">
    <property type="entry name" value="PROKAR_LIPOPROTEIN"/>
    <property type="match status" value="1"/>
</dbReference>
<keyword evidence="3" id="KW-1185">Reference proteome</keyword>
<reference evidence="2 3" key="1">
    <citation type="submission" date="2021-06" db="EMBL/GenBank/DDBJ databases">
        <title>Bacillus sp. RD4P76, an endophyte from a halophyte.</title>
        <authorList>
            <person name="Sun J.-Q."/>
        </authorList>
    </citation>
    <scope>NUCLEOTIDE SEQUENCE [LARGE SCALE GENOMIC DNA]</scope>
    <source>
        <strain evidence="2 3">JCM 17098</strain>
    </source>
</reference>
<protein>
    <submittedName>
        <fullName evidence="2">DUF1672 domain-containing protein</fullName>
    </submittedName>
</protein>
<proteinExistence type="predicted"/>
<evidence type="ECO:0000313" key="2">
    <source>
        <dbReference type="EMBL" id="MBU9720565.1"/>
    </source>
</evidence>
<gene>
    <name evidence="2" type="ORF">KS407_03790</name>
</gene>
<dbReference type="EMBL" id="JAHQCR010000018">
    <property type="protein sequence ID" value="MBU9720565.1"/>
    <property type="molecule type" value="Genomic_DNA"/>
</dbReference>
<keyword evidence="1" id="KW-0732">Signal</keyword>
<organism evidence="2 3">
    <name type="scientific">Evansella alkalicola</name>
    <dbReference type="NCBI Taxonomy" id="745819"/>
    <lineage>
        <taxon>Bacteria</taxon>
        <taxon>Bacillati</taxon>
        <taxon>Bacillota</taxon>
        <taxon>Bacilli</taxon>
        <taxon>Bacillales</taxon>
        <taxon>Bacillaceae</taxon>
        <taxon>Evansella</taxon>
    </lineage>
</organism>